<sequence>ALRAVQTSDFMTADWAELPYALLKKVSGRIINEVRGINRVTYDVSSKPPATIEWE</sequence>
<dbReference type="Gene3D" id="3.30.300.10">
    <property type="match status" value="1"/>
</dbReference>
<feature type="domain" description="GMP synthase C-terminal" evidence="6">
    <location>
        <begin position="1"/>
        <end position="54"/>
    </location>
</feature>
<dbReference type="AlphaFoldDB" id="A0A2W5QBT6"/>
<keyword evidence="4" id="KW-0658">Purine biosynthesis</keyword>
<dbReference type="PANTHER" id="PTHR11922">
    <property type="entry name" value="GMP SYNTHASE-RELATED"/>
    <property type="match status" value="1"/>
</dbReference>
<dbReference type="Pfam" id="PF00958">
    <property type="entry name" value="GMP_synt_C"/>
    <property type="match status" value="1"/>
</dbReference>
<keyword evidence="1" id="KW-0436">Ligase</keyword>
<keyword evidence="3" id="KW-0332">GMP biosynthesis</keyword>
<evidence type="ECO:0000313" key="8">
    <source>
        <dbReference type="Proteomes" id="UP000249135"/>
    </source>
</evidence>
<dbReference type="SUPFAM" id="SSF54810">
    <property type="entry name" value="GMP synthetase C-terminal dimerisation domain"/>
    <property type="match status" value="1"/>
</dbReference>
<keyword evidence="5" id="KW-0067">ATP-binding</keyword>
<dbReference type="PANTHER" id="PTHR11922:SF2">
    <property type="entry name" value="GMP SYNTHASE [GLUTAMINE-HYDROLYZING]"/>
    <property type="match status" value="1"/>
</dbReference>
<name>A0A2W5QBT6_VARPD</name>
<dbReference type="GO" id="GO:0005524">
    <property type="term" value="F:ATP binding"/>
    <property type="evidence" value="ECO:0007669"/>
    <property type="project" value="UniProtKB-KW"/>
</dbReference>
<evidence type="ECO:0000259" key="6">
    <source>
        <dbReference type="Pfam" id="PF00958"/>
    </source>
</evidence>
<evidence type="ECO:0000256" key="5">
    <source>
        <dbReference type="ARBA" id="ARBA00022840"/>
    </source>
</evidence>
<dbReference type="Proteomes" id="UP000249135">
    <property type="component" value="Unassembled WGS sequence"/>
</dbReference>
<accession>A0A2W5QBT6</accession>
<proteinExistence type="predicted"/>
<evidence type="ECO:0000256" key="2">
    <source>
        <dbReference type="ARBA" id="ARBA00022741"/>
    </source>
</evidence>
<protein>
    <submittedName>
        <fullName evidence="7">GMP synthase (Glutamine-hydrolyzing)</fullName>
    </submittedName>
</protein>
<feature type="non-terminal residue" evidence="7">
    <location>
        <position position="1"/>
    </location>
</feature>
<keyword evidence="2" id="KW-0547">Nucleotide-binding</keyword>
<evidence type="ECO:0000313" key="7">
    <source>
        <dbReference type="EMBL" id="PZQ72215.1"/>
    </source>
</evidence>
<evidence type="ECO:0000256" key="1">
    <source>
        <dbReference type="ARBA" id="ARBA00022598"/>
    </source>
</evidence>
<evidence type="ECO:0000256" key="4">
    <source>
        <dbReference type="ARBA" id="ARBA00022755"/>
    </source>
</evidence>
<dbReference type="InterPro" id="IPR001674">
    <property type="entry name" value="GMP_synth_C"/>
</dbReference>
<evidence type="ECO:0000256" key="3">
    <source>
        <dbReference type="ARBA" id="ARBA00022749"/>
    </source>
</evidence>
<organism evidence="7 8">
    <name type="scientific">Variovorax paradoxus</name>
    <dbReference type="NCBI Taxonomy" id="34073"/>
    <lineage>
        <taxon>Bacteria</taxon>
        <taxon>Pseudomonadati</taxon>
        <taxon>Pseudomonadota</taxon>
        <taxon>Betaproteobacteria</taxon>
        <taxon>Burkholderiales</taxon>
        <taxon>Comamonadaceae</taxon>
        <taxon>Variovorax</taxon>
    </lineage>
</organism>
<dbReference type="GO" id="GO:0005829">
    <property type="term" value="C:cytosol"/>
    <property type="evidence" value="ECO:0007669"/>
    <property type="project" value="TreeGrafter"/>
</dbReference>
<comment type="caution">
    <text evidence="7">The sequence shown here is derived from an EMBL/GenBank/DDBJ whole genome shotgun (WGS) entry which is preliminary data.</text>
</comment>
<dbReference type="EMBL" id="QFPP01000226">
    <property type="protein sequence ID" value="PZQ72215.1"/>
    <property type="molecule type" value="Genomic_DNA"/>
</dbReference>
<gene>
    <name evidence="7" type="ORF">DI563_16755</name>
</gene>
<reference evidence="7 8" key="1">
    <citation type="submission" date="2017-08" db="EMBL/GenBank/DDBJ databases">
        <title>Infants hospitalized years apart are colonized by the same room-sourced microbial strains.</title>
        <authorList>
            <person name="Brooks B."/>
            <person name="Olm M.R."/>
            <person name="Firek B.A."/>
            <person name="Baker R."/>
            <person name="Thomas B.C."/>
            <person name="Morowitz M.J."/>
            <person name="Banfield J.F."/>
        </authorList>
    </citation>
    <scope>NUCLEOTIDE SEQUENCE [LARGE SCALE GENOMIC DNA]</scope>
    <source>
        <strain evidence="7">S2_005_003_R2_41</strain>
    </source>
</reference>
<dbReference type="GO" id="GO:0003921">
    <property type="term" value="F:GMP synthase activity"/>
    <property type="evidence" value="ECO:0007669"/>
    <property type="project" value="TreeGrafter"/>
</dbReference>